<sequence>MTETIAGIRIPDSTLAQEATALVRDVENDLVYDHSRRVFLFGSLRGQRDGLDYDPELLYVGAMFHDLGLTEKYRTTDQRFEIDAANEARRFLTAHGIAEELADRVWSAIALHTTPEIPLHMAPEVALVTRGVELDVLGIDYDAVTDEQRAAVVEAHPRPDFKNRILAAFTEGLKDRPETTFGNVKADVLQHFLPGFERTDFVEVIKASKWAE</sequence>
<dbReference type="SUPFAM" id="SSF109604">
    <property type="entry name" value="HD-domain/PDEase-like"/>
    <property type="match status" value="1"/>
</dbReference>
<organism evidence="2 3">
    <name type="scientific">Brevibacterium pityocampae</name>
    <dbReference type="NCBI Taxonomy" id="506594"/>
    <lineage>
        <taxon>Bacteria</taxon>
        <taxon>Bacillati</taxon>
        <taxon>Actinomycetota</taxon>
        <taxon>Actinomycetes</taxon>
        <taxon>Micrococcales</taxon>
        <taxon>Brevibacteriaceae</taxon>
        <taxon>Brevibacterium</taxon>
    </lineage>
</organism>
<protein>
    <submittedName>
        <fullName evidence="2">HD domain-containing protein</fullName>
    </submittedName>
</protein>
<evidence type="ECO:0000313" key="2">
    <source>
        <dbReference type="EMBL" id="GAA4384652.1"/>
    </source>
</evidence>
<gene>
    <name evidence="2" type="ORF">GCM10023167_05680</name>
</gene>
<evidence type="ECO:0000259" key="1">
    <source>
        <dbReference type="Pfam" id="PF01966"/>
    </source>
</evidence>
<name>A0ABP8J3Z8_9MICO</name>
<dbReference type="PANTHER" id="PTHR35569">
    <property type="entry name" value="CYANAMIDE HYDRATASE DDI2-RELATED"/>
    <property type="match status" value="1"/>
</dbReference>
<dbReference type="EMBL" id="BAABGL010000002">
    <property type="protein sequence ID" value="GAA4384652.1"/>
    <property type="molecule type" value="Genomic_DNA"/>
</dbReference>
<comment type="caution">
    <text evidence="2">The sequence shown here is derived from an EMBL/GenBank/DDBJ whole genome shotgun (WGS) entry which is preliminary data.</text>
</comment>
<dbReference type="Gene3D" id="1.10.3210.10">
    <property type="entry name" value="Hypothetical protein af1432"/>
    <property type="match status" value="1"/>
</dbReference>
<dbReference type="InterPro" id="IPR006674">
    <property type="entry name" value="HD_domain"/>
</dbReference>
<dbReference type="RefSeq" id="WP_137318891.1">
    <property type="nucleotide sequence ID" value="NZ_BAABGL010000002.1"/>
</dbReference>
<dbReference type="Pfam" id="PF01966">
    <property type="entry name" value="HD"/>
    <property type="match status" value="1"/>
</dbReference>
<feature type="domain" description="HD" evidence="1">
    <location>
        <begin position="31"/>
        <end position="117"/>
    </location>
</feature>
<evidence type="ECO:0000313" key="3">
    <source>
        <dbReference type="Proteomes" id="UP001500642"/>
    </source>
</evidence>
<dbReference type="Proteomes" id="UP001500642">
    <property type="component" value="Unassembled WGS sequence"/>
</dbReference>
<proteinExistence type="predicted"/>
<dbReference type="PANTHER" id="PTHR35569:SF1">
    <property type="entry name" value="CYANAMIDE HYDRATASE DDI2-RELATED"/>
    <property type="match status" value="1"/>
</dbReference>
<accession>A0ABP8J3Z8</accession>
<keyword evidence="3" id="KW-1185">Reference proteome</keyword>
<reference evidence="3" key="1">
    <citation type="journal article" date="2019" name="Int. J. Syst. Evol. Microbiol.">
        <title>The Global Catalogue of Microorganisms (GCM) 10K type strain sequencing project: providing services to taxonomists for standard genome sequencing and annotation.</title>
        <authorList>
            <consortium name="The Broad Institute Genomics Platform"/>
            <consortium name="The Broad Institute Genome Sequencing Center for Infectious Disease"/>
            <person name="Wu L."/>
            <person name="Ma J."/>
        </authorList>
    </citation>
    <scope>NUCLEOTIDE SEQUENCE [LARGE SCALE GENOMIC DNA]</scope>
    <source>
        <strain evidence="3">JCM 17808</strain>
    </source>
</reference>